<dbReference type="InterPro" id="IPR012001">
    <property type="entry name" value="Thiamin_PyroP_enz_TPP-bd_dom"/>
</dbReference>
<evidence type="ECO:0000259" key="4">
    <source>
        <dbReference type="Pfam" id="PF00205"/>
    </source>
</evidence>
<name>A0A1D8AFM2_9SPHN</name>
<organism evidence="7 8">
    <name type="scientific">Novosphingobium resinovorum</name>
    <dbReference type="NCBI Taxonomy" id="158500"/>
    <lineage>
        <taxon>Bacteria</taxon>
        <taxon>Pseudomonadati</taxon>
        <taxon>Pseudomonadota</taxon>
        <taxon>Alphaproteobacteria</taxon>
        <taxon>Sphingomonadales</taxon>
        <taxon>Sphingomonadaceae</taxon>
        <taxon>Novosphingobium</taxon>
    </lineage>
</organism>
<dbReference type="InterPro" id="IPR029035">
    <property type="entry name" value="DHS-like_NAD/FAD-binding_dom"/>
</dbReference>
<dbReference type="InterPro" id="IPR045229">
    <property type="entry name" value="TPP_enz"/>
</dbReference>
<evidence type="ECO:0000313" key="7">
    <source>
        <dbReference type="EMBL" id="AOR80916.1"/>
    </source>
</evidence>
<feature type="domain" description="Thiamine pyrophosphate enzyme TPP-binding" evidence="5">
    <location>
        <begin position="391"/>
        <end position="532"/>
    </location>
</feature>
<sequence length="551" mass="57249">MTQTAATTETQTTVGALIAQLLAHWGVSHVFGVISIHNMPILDPLGEQGAIRYISARGEAGALNMADAHARVTGNLGVAFTSTGTAAGNAAGAMVEALTAGSPVMHITGQVELEHLDLNRAYIHEAPAQMQMLGAVSKAAFRITSPDQVIETMRAAAEAALSAPTGPVSIEIPVDVQAAAMPMPAVLPELSPRRPATDAAKVAALAGMLAAAKKPVILLGGGARGAEAEATALADKGIAIVTSTNGRGVVAETHAISLGAFNCTKEVQALYDEADLMIVAGSRLRGNETWIYKLRLPAKVAVIDADETSDGRSYANDLFIHGDVKATFAGLLEALDDKTYDAAWGETIRAARDVMHAAMRKSLGAYDRLVDEIQARLPADAAWVRDVTISNSMWGNRFLQVGNTRAGVHAVGGGIGQGLPMAIGAAFGTPGGAYALSGDGGLTLCLGELATLAEEDPDVTLVLMNDKGYGVIRNIQDVEYGGRRHYSNIRVPDFAMVAASIGLRHEKVSDIAEVGAALDRARATPGAAIVEIDMLAIGAYPQAFAGPPRKD</sequence>
<dbReference type="InterPro" id="IPR011766">
    <property type="entry name" value="TPP_enzyme_TPP-bd"/>
</dbReference>
<dbReference type="GO" id="GO:0000287">
    <property type="term" value="F:magnesium ion binding"/>
    <property type="evidence" value="ECO:0007669"/>
    <property type="project" value="InterPro"/>
</dbReference>
<geneLocation type="plasmid" evidence="7 8">
    <name>pSA2</name>
</geneLocation>
<dbReference type="CDD" id="cd00568">
    <property type="entry name" value="TPP_enzymes"/>
    <property type="match status" value="1"/>
</dbReference>
<dbReference type="GO" id="GO:0005948">
    <property type="term" value="C:acetolactate synthase complex"/>
    <property type="evidence" value="ECO:0007669"/>
    <property type="project" value="TreeGrafter"/>
</dbReference>
<dbReference type="GO" id="GO:0009097">
    <property type="term" value="P:isoleucine biosynthetic process"/>
    <property type="evidence" value="ECO:0007669"/>
    <property type="project" value="TreeGrafter"/>
</dbReference>
<reference evidence="8" key="1">
    <citation type="journal article" date="2017" name="J. Biotechnol.">
        <title>Complete genome sequence of Novosphingobium resinovorum SA1, a versatile xenobiotic-degrading bacterium capable of utilizing sulfanilic acid.</title>
        <authorList>
            <person name="Hegedus B."/>
            <person name="Kos P.B."/>
            <person name="Balint B."/>
            <person name="Maroti G."/>
            <person name="Gan H.M."/>
            <person name="Perei K."/>
            <person name="Rakhely G."/>
        </authorList>
    </citation>
    <scope>NUCLEOTIDE SEQUENCE [LARGE SCALE GENOMIC DNA]</scope>
    <source>
        <strain evidence="8">SA1</strain>
    </source>
</reference>
<dbReference type="GO" id="GO:0050660">
    <property type="term" value="F:flavin adenine dinucleotide binding"/>
    <property type="evidence" value="ECO:0007669"/>
    <property type="project" value="TreeGrafter"/>
</dbReference>
<evidence type="ECO:0000256" key="1">
    <source>
        <dbReference type="ARBA" id="ARBA00007812"/>
    </source>
</evidence>
<evidence type="ECO:0000256" key="2">
    <source>
        <dbReference type="ARBA" id="ARBA00023052"/>
    </source>
</evidence>
<dbReference type="OrthoDB" id="4494979at2"/>
<comment type="similarity">
    <text evidence="1 3">Belongs to the TPP enzyme family.</text>
</comment>
<keyword evidence="7" id="KW-0614">Plasmid</keyword>
<dbReference type="NCBIfam" id="NF005470">
    <property type="entry name" value="PRK07064.1"/>
    <property type="match status" value="1"/>
</dbReference>
<dbReference type="GO" id="GO:0030976">
    <property type="term" value="F:thiamine pyrophosphate binding"/>
    <property type="evidence" value="ECO:0007669"/>
    <property type="project" value="InterPro"/>
</dbReference>
<dbReference type="Pfam" id="PF02775">
    <property type="entry name" value="TPP_enzyme_C"/>
    <property type="match status" value="1"/>
</dbReference>
<dbReference type="PANTHER" id="PTHR18968:SF13">
    <property type="entry name" value="ACETOLACTATE SYNTHASE CATALYTIC SUBUNIT, MITOCHONDRIAL"/>
    <property type="match status" value="1"/>
</dbReference>
<dbReference type="SUPFAM" id="SSF52518">
    <property type="entry name" value="Thiamin diphosphate-binding fold (THDP-binding)"/>
    <property type="match status" value="2"/>
</dbReference>
<dbReference type="GO" id="GO:0009099">
    <property type="term" value="P:L-valine biosynthetic process"/>
    <property type="evidence" value="ECO:0007669"/>
    <property type="project" value="TreeGrafter"/>
</dbReference>
<dbReference type="PANTHER" id="PTHR18968">
    <property type="entry name" value="THIAMINE PYROPHOSPHATE ENZYMES"/>
    <property type="match status" value="1"/>
</dbReference>
<dbReference type="Gene3D" id="3.40.50.970">
    <property type="match status" value="2"/>
</dbReference>
<dbReference type="KEGG" id="nre:BES08_25085"/>
<keyword evidence="8" id="KW-1185">Reference proteome</keyword>
<gene>
    <name evidence="7" type="ORF">BES08_25085</name>
</gene>
<feature type="domain" description="Thiamine pyrophosphate enzyme N-terminal TPP-binding" evidence="6">
    <location>
        <begin position="13"/>
        <end position="131"/>
    </location>
</feature>
<dbReference type="EMBL" id="CP017077">
    <property type="protein sequence ID" value="AOR80916.1"/>
    <property type="molecule type" value="Genomic_DNA"/>
</dbReference>
<evidence type="ECO:0000256" key="3">
    <source>
        <dbReference type="RuleBase" id="RU362132"/>
    </source>
</evidence>
<accession>A0A1D8AFM2</accession>
<dbReference type="AlphaFoldDB" id="A0A1D8AFM2"/>
<evidence type="ECO:0000259" key="5">
    <source>
        <dbReference type="Pfam" id="PF02775"/>
    </source>
</evidence>
<feature type="domain" description="Thiamine pyrophosphate enzyme central" evidence="4">
    <location>
        <begin position="202"/>
        <end position="329"/>
    </location>
</feature>
<dbReference type="GO" id="GO:0003984">
    <property type="term" value="F:acetolactate synthase activity"/>
    <property type="evidence" value="ECO:0007669"/>
    <property type="project" value="TreeGrafter"/>
</dbReference>
<proteinExistence type="inferred from homology"/>
<evidence type="ECO:0008006" key="9">
    <source>
        <dbReference type="Google" id="ProtNLM"/>
    </source>
</evidence>
<dbReference type="Gene3D" id="3.40.50.1220">
    <property type="entry name" value="TPP-binding domain"/>
    <property type="match status" value="1"/>
</dbReference>
<keyword evidence="2 3" id="KW-0786">Thiamine pyrophosphate</keyword>
<dbReference type="Pfam" id="PF00205">
    <property type="entry name" value="TPP_enzyme_M"/>
    <property type="match status" value="1"/>
</dbReference>
<evidence type="ECO:0000259" key="6">
    <source>
        <dbReference type="Pfam" id="PF02776"/>
    </source>
</evidence>
<dbReference type="Pfam" id="PF02776">
    <property type="entry name" value="TPP_enzyme_N"/>
    <property type="match status" value="1"/>
</dbReference>
<dbReference type="InterPro" id="IPR029061">
    <property type="entry name" value="THDP-binding"/>
</dbReference>
<dbReference type="Proteomes" id="UP000094626">
    <property type="component" value="Plasmid pSA2"/>
</dbReference>
<evidence type="ECO:0000313" key="8">
    <source>
        <dbReference type="Proteomes" id="UP000094626"/>
    </source>
</evidence>
<dbReference type="InterPro" id="IPR012000">
    <property type="entry name" value="Thiamin_PyroP_enz_cen_dom"/>
</dbReference>
<protein>
    <recommendedName>
        <fullName evidence="9">Thiamine pyrophosphate-binding protein</fullName>
    </recommendedName>
</protein>
<dbReference type="CDD" id="cd07035">
    <property type="entry name" value="TPP_PYR_POX_like"/>
    <property type="match status" value="1"/>
</dbReference>
<dbReference type="SUPFAM" id="SSF52467">
    <property type="entry name" value="DHS-like NAD/FAD-binding domain"/>
    <property type="match status" value="1"/>
</dbReference>